<dbReference type="Proteomes" id="UP000187735">
    <property type="component" value="Chromosome"/>
</dbReference>
<proteinExistence type="predicted"/>
<dbReference type="OrthoDB" id="9155675at2"/>
<accession>A0A1P8WR14</accession>
<keyword evidence="2" id="KW-1185">Reference proteome</keyword>
<gene>
    <name evidence="1" type="ORF">Fuma_06175</name>
</gene>
<protein>
    <submittedName>
        <fullName evidence="1">Uncharacterized protein</fullName>
    </submittedName>
</protein>
<dbReference type="RefSeq" id="WP_077027521.1">
    <property type="nucleotide sequence ID" value="NZ_CP017641.1"/>
</dbReference>
<dbReference type="AlphaFoldDB" id="A0A1P8WR14"/>
<dbReference type="KEGG" id="fmr:Fuma_06175"/>
<dbReference type="STRING" id="1891926.Fuma_06175"/>
<evidence type="ECO:0000313" key="2">
    <source>
        <dbReference type="Proteomes" id="UP000187735"/>
    </source>
</evidence>
<evidence type="ECO:0000313" key="1">
    <source>
        <dbReference type="EMBL" id="APZ96506.1"/>
    </source>
</evidence>
<dbReference type="EMBL" id="CP017641">
    <property type="protein sequence ID" value="APZ96506.1"/>
    <property type="molecule type" value="Genomic_DNA"/>
</dbReference>
<name>A0A1P8WR14_9PLAN</name>
<organism evidence="1 2">
    <name type="scientific">Fuerstiella marisgermanici</name>
    <dbReference type="NCBI Taxonomy" id="1891926"/>
    <lineage>
        <taxon>Bacteria</taxon>
        <taxon>Pseudomonadati</taxon>
        <taxon>Planctomycetota</taxon>
        <taxon>Planctomycetia</taxon>
        <taxon>Planctomycetales</taxon>
        <taxon>Planctomycetaceae</taxon>
        <taxon>Fuerstiella</taxon>
    </lineage>
</organism>
<sequence length="147" mass="16261">MLTRISETAQTLRSIIESAKSGDADIPWLPRFPEKCCNFAANLLLLELSDAGVDGLRRMIGTVQDERGDDLATHVWVQAGDVVVDITADQFGQPKVIVEEQPAWHASLADVKPFLPKRDLAEGVSDAEITRLRELYQDALSKLASFR</sequence>
<reference evidence="1 2" key="1">
    <citation type="journal article" date="2016" name="Front. Microbiol.">
        <title>Fuerstia marisgermanicae gen. nov., sp. nov., an Unusual Member of the Phylum Planctomycetes from the German Wadden Sea.</title>
        <authorList>
            <person name="Kohn T."/>
            <person name="Heuer A."/>
            <person name="Jogler M."/>
            <person name="Vollmers J."/>
            <person name="Boedeker C."/>
            <person name="Bunk B."/>
            <person name="Rast P."/>
            <person name="Borchert D."/>
            <person name="Glockner I."/>
            <person name="Freese H.M."/>
            <person name="Klenk H.P."/>
            <person name="Overmann J."/>
            <person name="Kaster A.K."/>
            <person name="Rohde M."/>
            <person name="Wiegand S."/>
            <person name="Jogler C."/>
        </authorList>
    </citation>
    <scope>NUCLEOTIDE SEQUENCE [LARGE SCALE GENOMIC DNA]</scope>
    <source>
        <strain evidence="1 2">NH11</strain>
    </source>
</reference>